<name>A0A806KB73_9BACT</name>
<dbReference type="AlphaFoldDB" id="A0A806KB73"/>
<accession>A0A806KB73</accession>
<protein>
    <submittedName>
        <fullName evidence="1">Uncharacterized protein</fullName>
    </submittedName>
</protein>
<reference evidence="1" key="1">
    <citation type="submission" date="2012-03" db="EMBL/GenBank/DDBJ databases">
        <title>Functional metagenomics reveals considerable lignocellulase gene clusters in the gut microbiome of a wood-feeding higher termite.</title>
        <authorList>
            <person name="Liu N."/>
        </authorList>
    </citation>
    <scope>NUCLEOTIDE SEQUENCE</scope>
</reference>
<evidence type="ECO:0000313" key="1">
    <source>
        <dbReference type="EMBL" id="AGS51814.1"/>
    </source>
</evidence>
<organism evidence="1">
    <name type="scientific">uncultured bacterium contig00053</name>
    <dbReference type="NCBI Taxonomy" id="1181537"/>
    <lineage>
        <taxon>Bacteria</taxon>
        <taxon>environmental samples</taxon>
    </lineage>
</organism>
<dbReference type="EMBL" id="JQ844171">
    <property type="protein sequence ID" value="AGS51814.1"/>
    <property type="molecule type" value="Genomic_DNA"/>
</dbReference>
<proteinExistence type="predicted"/>
<sequence length="52" mass="6066">MGKKVYTVNGNLYIIDDETGKIKTVQIKDEQIPQRDLDEIIKILMQESKEKD</sequence>